<dbReference type="OrthoDB" id="3824970at2759"/>
<dbReference type="Proteomes" id="UP000521943">
    <property type="component" value="Unassembled WGS sequence"/>
</dbReference>
<name>A0A8H6H808_9AGAR</name>
<reference evidence="1 2" key="1">
    <citation type="submission" date="2020-07" db="EMBL/GenBank/DDBJ databases">
        <title>Comparative genomics of pyrophilous fungi reveals a link between fire events and developmental genes.</title>
        <authorList>
            <consortium name="DOE Joint Genome Institute"/>
            <person name="Steindorff A.S."/>
            <person name="Carver A."/>
            <person name="Calhoun S."/>
            <person name="Stillman K."/>
            <person name="Liu H."/>
            <person name="Lipzen A."/>
            <person name="Pangilinan J."/>
            <person name="Labutti K."/>
            <person name="Bruns T.D."/>
            <person name="Grigoriev I.V."/>
        </authorList>
    </citation>
    <scope>NUCLEOTIDE SEQUENCE [LARGE SCALE GENOMIC DNA]</scope>
    <source>
        <strain evidence="1 2">CBS 144469</strain>
    </source>
</reference>
<organism evidence="1 2">
    <name type="scientific">Ephemerocybe angulata</name>
    <dbReference type="NCBI Taxonomy" id="980116"/>
    <lineage>
        <taxon>Eukaryota</taxon>
        <taxon>Fungi</taxon>
        <taxon>Dikarya</taxon>
        <taxon>Basidiomycota</taxon>
        <taxon>Agaricomycotina</taxon>
        <taxon>Agaricomycetes</taxon>
        <taxon>Agaricomycetidae</taxon>
        <taxon>Agaricales</taxon>
        <taxon>Agaricineae</taxon>
        <taxon>Psathyrellaceae</taxon>
        <taxon>Ephemerocybe</taxon>
    </lineage>
</organism>
<dbReference type="EMBL" id="JACGCI010000198">
    <property type="protein sequence ID" value="KAF6742134.1"/>
    <property type="molecule type" value="Genomic_DNA"/>
</dbReference>
<evidence type="ECO:0000313" key="2">
    <source>
        <dbReference type="Proteomes" id="UP000521943"/>
    </source>
</evidence>
<evidence type="ECO:0000313" key="1">
    <source>
        <dbReference type="EMBL" id="KAF6742134.1"/>
    </source>
</evidence>
<dbReference type="AlphaFoldDB" id="A0A8H6H808"/>
<sequence>MFPPSPNIYYHLLRPGNVELTMNRMLERGFLEPPPGTFHTLYPSPATGTQGARTNANVSNSAPTIPSPLLASWSGAVCYALDGDPHLQRYLRA</sequence>
<keyword evidence="2" id="KW-1185">Reference proteome</keyword>
<gene>
    <name evidence="1" type="ORF">DFP72DRAFT_1082467</name>
</gene>
<comment type="caution">
    <text evidence="1">The sequence shown here is derived from an EMBL/GenBank/DDBJ whole genome shotgun (WGS) entry which is preliminary data.</text>
</comment>
<accession>A0A8H6H808</accession>
<proteinExistence type="predicted"/>
<protein>
    <submittedName>
        <fullName evidence="1">Uncharacterized protein</fullName>
    </submittedName>
</protein>